<keyword evidence="4" id="KW-0645">Protease</keyword>
<feature type="region of interest" description="Disordered" evidence="1">
    <location>
        <begin position="86"/>
        <end position="105"/>
    </location>
</feature>
<dbReference type="PANTHER" id="PTHR30163">
    <property type="entry name" value="MEMBRANE-BOUND LYTIC MUREIN TRANSGLYCOSYLASE B"/>
    <property type="match status" value="1"/>
</dbReference>
<dbReference type="SUPFAM" id="SSF55166">
    <property type="entry name" value="Hedgehog/DD-peptidase"/>
    <property type="match status" value="1"/>
</dbReference>
<dbReference type="CDD" id="cd14814">
    <property type="entry name" value="Peptidase_M15"/>
    <property type="match status" value="1"/>
</dbReference>
<dbReference type="CDD" id="cd13399">
    <property type="entry name" value="Slt35-like"/>
    <property type="match status" value="1"/>
</dbReference>
<dbReference type="GO" id="GO:0009253">
    <property type="term" value="P:peptidoglycan catabolic process"/>
    <property type="evidence" value="ECO:0007669"/>
    <property type="project" value="TreeGrafter"/>
</dbReference>
<dbReference type="SUPFAM" id="SSF53955">
    <property type="entry name" value="Lysozyme-like"/>
    <property type="match status" value="1"/>
</dbReference>
<dbReference type="InterPro" id="IPR009045">
    <property type="entry name" value="Zn_M74/Hedgehog-like"/>
</dbReference>
<evidence type="ECO:0000259" key="3">
    <source>
        <dbReference type="Pfam" id="PF13406"/>
    </source>
</evidence>
<gene>
    <name evidence="4" type="ORF">PO878_17290</name>
</gene>
<dbReference type="GO" id="GO:0006508">
    <property type="term" value="P:proteolysis"/>
    <property type="evidence" value="ECO:0007669"/>
    <property type="project" value="InterPro"/>
</dbReference>
<dbReference type="InterPro" id="IPR031304">
    <property type="entry name" value="SLT_2"/>
</dbReference>
<feature type="domain" description="D-alanyl-D-alanine carboxypeptidase-like core" evidence="2">
    <location>
        <begin position="241"/>
        <end position="346"/>
    </location>
</feature>
<dbReference type="EMBL" id="CP116942">
    <property type="protein sequence ID" value="WCO66258.1"/>
    <property type="molecule type" value="Genomic_DNA"/>
</dbReference>
<dbReference type="InterPro" id="IPR003709">
    <property type="entry name" value="VanY-like_core_dom"/>
</dbReference>
<dbReference type="RefSeq" id="WP_272735781.1">
    <property type="nucleotide sequence ID" value="NZ_CP116942.1"/>
</dbReference>
<reference evidence="4" key="1">
    <citation type="submission" date="2023-01" db="EMBL/GenBank/DDBJ databases">
        <title>The diversity of Class Acidimicrobiia in South China Sea sediment environments and the proposal of Iamia marina sp. nov., a novel species of the genus Iamia.</title>
        <authorList>
            <person name="He Y."/>
            <person name="Tian X."/>
        </authorList>
    </citation>
    <scope>NUCLEOTIDE SEQUENCE</scope>
    <source>
        <strain evidence="4">DSM 19957</strain>
    </source>
</reference>
<dbReference type="Gene3D" id="3.30.1380.10">
    <property type="match status" value="1"/>
</dbReference>
<dbReference type="Pfam" id="PF02557">
    <property type="entry name" value="VanY"/>
    <property type="match status" value="1"/>
</dbReference>
<dbReference type="Gene3D" id="1.10.530.10">
    <property type="match status" value="1"/>
</dbReference>
<evidence type="ECO:0000313" key="4">
    <source>
        <dbReference type="EMBL" id="WCO66258.1"/>
    </source>
</evidence>
<dbReference type="AlphaFoldDB" id="A0AAE9Y877"/>
<evidence type="ECO:0000313" key="5">
    <source>
        <dbReference type="Proteomes" id="UP001216390"/>
    </source>
</evidence>
<dbReference type="Pfam" id="PF13406">
    <property type="entry name" value="SLT_2"/>
    <property type="match status" value="1"/>
</dbReference>
<dbReference type="InterPro" id="IPR043426">
    <property type="entry name" value="MltB-like"/>
</dbReference>
<dbReference type="InterPro" id="IPR023346">
    <property type="entry name" value="Lysozyme-like_dom_sf"/>
</dbReference>
<dbReference type="GO" id="GO:0004180">
    <property type="term" value="F:carboxypeptidase activity"/>
    <property type="evidence" value="ECO:0007669"/>
    <property type="project" value="UniProtKB-KW"/>
</dbReference>
<evidence type="ECO:0000259" key="2">
    <source>
        <dbReference type="Pfam" id="PF02557"/>
    </source>
</evidence>
<sequence>MATGKTIGVTSAAALVVLLAATIGLPVLTVSGLFDRPELGFGPSAASLDGVPPVAADAYQRAAAAAPSFSPPCSVPASLLAGVGEVESGHGTHGGATVSGNGDVRPPIVGIPLPQLGEDTDGGSWDGSTTVDHAVGPMQFIPSTWRAYGADGNDDGATDPHNLYDAALAAARYLCASGSPMATESDWRRGLWAYNHSEAYADDVIKAARRYEPAETSPTSGTGDVQLVEVEGIGPTNIVWAHQVRSLLAAAAADGVPLTGSSYRNPDEQIALRKAHCGNSHHAIYEMPSSQCSPPTARPGTSQHEQGLAIDFDACSTRATACWRWLSAHASSFGIHPLSSEPWHWSIDGR</sequence>
<evidence type="ECO:0000256" key="1">
    <source>
        <dbReference type="SAM" id="MobiDB-lite"/>
    </source>
</evidence>
<dbReference type="KEGG" id="ima:PO878_17290"/>
<feature type="domain" description="Transglycosylase SLT" evidence="3">
    <location>
        <begin position="123"/>
        <end position="178"/>
    </location>
</feature>
<dbReference type="Proteomes" id="UP001216390">
    <property type="component" value="Chromosome"/>
</dbReference>
<proteinExistence type="predicted"/>
<keyword evidence="4" id="KW-0378">Hydrolase</keyword>
<dbReference type="PANTHER" id="PTHR30163:SF8">
    <property type="entry name" value="LYTIC MUREIN TRANSGLYCOSYLASE"/>
    <property type="match status" value="1"/>
</dbReference>
<organism evidence="4 5">
    <name type="scientific">Iamia majanohamensis</name>
    <dbReference type="NCBI Taxonomy" id="467976"/>
    <lineage>
        <taxon>Bacteria</taxon>
        <taxon>Bacillati</taxon>
        <taxon>Actinomycetota</taxon>
        <taxon>Acidimicrobiia</taxon>
        <taxon>Acidimicrobiales</taxon>
        <taxon>Iamiaceae</taxon>
        <taxon>Iamia</taxon>
    </lineage>
</organism>
<accession>A0AAE9Y877</accession>
<dbReference type="GO" id="GO:0008933">
    <property type="term" value="F:peptidoglycan lytic transglycosylase activity"/>
    <property type="evidence" value="ECO:0007669"/>
    <property type="project" value="TreeGrafter"/>
</dbReference>
<keyword evidence="5" id="KW-1185">Reference proteome</keyword>
<protein>
    <submittedName>
        <fullName evidence="4">D-alanyl-D-alanine carboxypeptidase family protein</fullName>
    </submittedName>
</protein>
<keyword evidence="4" id="KW-0121">Carboxypeptidase</keyword>
<name>A0AAE9Y877_9ACTN</name>